<evidence type="ECO:0000313" key="2">
    <source>
        <dbReference type="Proteomes" id="UP000029921"/>
    </source>
</evidence>
<dbReference type="EMBL" id="JRPE02000002">
    <property type="protein sequence ID" value="TLD93431.1"/>
    <property type="molecule type" value="Genomic_DNA"/>
</dbReference>
<dbReference type="Proteomes" id="UP000029921">
    <property type="component" value="Unassembled WGS sequence"/>
</dbReference>
<evidence type="ECO:0000313" key="1">
    <source>
        <dbReference type="EMBL" id="TLD93431.1"/>
    </source>
</evidence>
<keyword evidence="2" id="KW-1185">Reference proteome</keyword>
<organism evidence="1 2">
    <name type="scientific">Helicobacter magdeburgensis</name>
    <dbReference type="NCBI Taxonomy" id="471858"/>
    <lineage>
        <taxon>Bacteria</taxon>
        <taxon>Pseudomonadati</taxon>
        <taxon>Campylobacterota</taxon>
        <taxon>Epsilonproteobacteria</taxon>
        <taxon>Campylobacterales</taxon>
        <taxon>Helicobacteraceae</taxon>
        <taxon>Helicobacter</taxon>
    </lineage>
</organism>
<protein>
    <submittedName>
        <fullName evidence="1">Uncharacterized protein</fullName>
    </submittedName>
</protein>
<accession>A0A4U8T1Z3</accession>
<comment type="caution">
    <text evidence="1">The sequence shown here is derived from an EMBL/GenBank/DDBJ whole genome shotgun (WGS) entry which is preliminary data.</text>
</comment>
<gene>
    <name evidence="1" type="ORF">LS74_001500</name>
</gene>
<sequence>MTAQDFNSLTLSEKKEALRFGNTKYGFYWKSESQVCFDDWSHRAVSIRLSPDYQHLTCSFEKSETSVQGTIIFERDSKKSKWHTPNTFKQVLSTYKIKQSRRR</sequence>
<dbReference type="AlphaFoldDB" id="A0A4U8T1Z3"/>
<proteinExistence type="predicted"/>
<reference evidence="1 2" key="1">
    <citation type="journal article" date="2014" name="Genome Announc.">
        <title>Draft genome sequences of eight enterohepatic helicobacter species isolated from both laboratory and wild rodents.</title>
        <authorList>
            <person name="Sheh A."/>
            <person name="Shen Z."/>
            <person name="Fox J.G."/>
        </authorList>
    </citation>
    <scope>NUCLEOTIDE SEQUENCE [LARGE SCALE GENOMIC DNA]</scope>
    <source>
        <strain evidence="1 2">MIT 96-1001</strain>
    </source>
</reference>
<name>A0A4U8T1Z3_9HELI</name>
<dbReference type="RefSeq" id="WP_034588117.1">
    <property type="nucleotide sequence ID" value="NZ_JRPE02000002.1"/>
</dbReference>